<name>A0ABX5KW92_9BURK</name>
<dbReference type="PROSITE" id="PS51257">
    <property type="entry name" value="PROKAR_LIPOPROTEIN"/>
    <property type="match status" value="1"/>
</dbReference>
<reference evidence="1 2" key="1">
    <citation type="submission" date="2018-05" db="EMBL/GenBank/DDBJ databases">
        <title>Genomic Encyclopedia of Type Strains, Phase IV (KMG-V): Genome sequencing to study the core and pangenomes of soil and plant-associated prokaryotes.</title>
        <authorList>
            <person name="Whitman W."/>
        </authorList>
    </citation>
    <scope>NUCLEOTIDE SEQUENCE [LARGE SCALE GENOMIC DNA]</scope>
    <source>
        <strain evidence="1 2">SCZa-39</strain>
    </source>
</reference>
<dbReference type="RefSeq" id="WP_116609898.1">
    <property type="nucleotide sequence ID" value="NZ_QEOB01000002.1"/>
</dbReference>
<gene>
    <name evidence="1" type="ORF">C7402_102328</name>
</gene>
<accession>A0ABX5KW92</accession>
<sequence>MRALAVAFAAALGGCTHVQVLPLINPDTHDISCCVAYAEIPPSTRMSVTVKKGSTGTSVKLGARWRF</sequence>
<dbReference type="EMBL" id="QEOB01000002">
    <property type="protein sequence ID" value="PVX86492.1"/>
    <property type="molecule type" value="Genomic_DNA"/>
</dbReference>
<protein>
    <recommendedName>
        <fullName evidence="3">Lipoprotein</fullName>
    </recommendedName>
</protein>
<keyword evidence="2" id="KW-1185">Reference proteome</keyword>
<evidence type="ECO:0000313" key="1">
    <source>
        <dbReference type="EMBL" id="PVX86492.1"/>
    </source>
</evidence>
<proteinExistence type="predicted"/>
<evidence type="ECO:0000313" key="2">
    <source>
        <dbReference type="Proteomes" id="UP000245712"/>
    </source>
</evidence>
<dbReference type="Proteomes" id="UP000245712">
    <property type="component" value="Unassembled WGS sequence"/>
</dbReference>
<comment type="caution">
    <text evidence="1">The sequence shown here is derived from an EMBL/GenBank/DDBJ whole genome shotgun (WGS) entry which is preliminary data.</text>
</comment>
<organism evidence="1 2">
    <name type="scientific">Paraburkholderia unamae</name>
    <dbReference type="NCBI Taxonomy" id="219649"/>
    <lineage>
        <taxon>Bacteria</taxon>
        <taxon>Pseudomonadati</taxon>
        <taxon>Pseudomonadota</taxon>
        <taxon>Betaproteobacteria</taxon>
        <taxon>Burkholderiales</taxon>
        <taxon>Burkholderiaceae</taxon>
        <taxon>Paraburkholderia</taxon>
    </lineage>
</organism>
<evidence type="ECO:0008006" key="3">
    <source>
        <dbReference type="Google" id="ProtNLM"/>
    </source>
</evidence>